<accession>A0A317F4S4</accession>
<sequence length="328" mass="38117">MAEVAYLLGAGASAGALPIVSQMANEIIEDQTVISNYLKRSDAVDANPLLVFLEDRLAELVKACDEHSSVDTYAKKLYHTDQQEFQKLKITLSFYFTARQIIKQLDKRYDNFFASILQAGNRLPKKIKVLSWNYDFQLEASFQNFIGGNLDNSKERLNMFSSYDFEQMEYIYDKFSVIKLNGSARMKSSTGKYLFLIENRNQNQEQLLIDLVRNYHRIYEKYSFYSCELKFAWENSSLIDFIKYCHQTLTCIEVIVVIGYSFPFFNRKVDLAIFENLKNLKRIIIQDKNPEAIKEVLLELLEQAGISPEVILKSGTDQFFFPKELEIN</sequence>
<proteinExistence type="predicted"/>
<dbReference type="AlphaFoldDB" id="A0A317F4S4"/>
<dbReference type="RefSeq" id="WP_109928445.1">
    <property type="nucleotide sequence ID" value="NZ_QGNY01000001.1"/>
</dbReference>
<dbReference type="EMBL" id="QGNY01000001">
    <property type="protein sequence ID" value="PWS33865.1"/>
    <property type="molecule type" value="Genomic_DNA"/>
</dbReference>
<name>A0A317F4S4_9SPHI</name>
<evidence type="ECO:0000313" key="2">
    <source>
        <dbReference type="Proteomes" id="UP000245391"/>
    </source>
</evidence>
<dbReference type="Proteomes" id="UP000245391">
    <property type="component" value="Unassembled WGS sequence"/>
</dbReference>
<evidence type="ECO:0008006" key="3">
    <source>
        <dbReference type="Google" id="ProtNLM"/>
    </source>
</evidence>
<protein>
    <recommendedName>
        <fullName evidence="3">SIR2-like domain-containing protein</fullName>
    </recommendedName>
</protein>
<organism evidence="1 2">
    <name type="scientific">Pedobacter paludis</name>
    <dbReference type="NCBI Taxonomy" id="2203212"/>
    <lineage>
        <taxon>Bacteria</taxon>
        <taxon>Pseudomonadati</taxon>
        <taxon>Bacteroidota</taxon>
        <taxon>Sphingobacteriia</taxon>
        <taxon>Sphingobacteriales</taxon>
        <taxon>Sphingobacteriaceae</taxon>
        <taxon>Pedobacter</taxon>
    </lineage>
</organism>
<gene>
    <name evidence="1" type="ORF">DF947_04450</name>
</gene>
<evidence type="ECO:0000313" key="1">
    <source>
        <dbReference type="EMBL" id="PWS33865.1"/>
    </source>
</evidence>
<keyword evidence="2" id="KW-1185">Reference proteome</keyword>
<reference evidence="2" key="1">
    <citation type="submission" date="2018-05" db="EMBL/GenBank/DDBJ databases">
        <title>Pedobacter paludis sp. nov., isolated from wetland soil.</title>
        <authorList>
            <person name="Zhang Y."/>
        </authorList>
    </citation>
    <scope>NUCLEOTIDE SEQUENCE [LARGE SCALE GENOMIC DNA]</scope>
    <source>
        <strain evidence="2">R-8</strain>
    </source>
</reference>
<dbReference type="OrthoDB" id="939755at2"/>
<comment type="caution">
    <text evidence="1">The sequence shown here is derived from an EMBL/GenBank/DDBJ whole genome shotgun (WGS) entry which is preliminary data.</text>
</comment>